<evidence type="ECO:0000313" key="10">
    <source>
        <dbReference type="Proteomes" id="UP001469365"/>
    </source>
</evidence>
<dbReference type="Pfam" id="PF00528">
    <property type="entry name" value="BPD_transp_1"/>
    <property type="match status" value="1"/>
</dbReference>
<dbReference type="PROSITE" id="PS50928">
    <property type="entry name" value="ABC_TM1"/>
    <property type="match status" value="1"/>
</dbReference>
<evidence type="ECO:0000256" key="5">
    <source>
        <dbReference type="ARBA" id="ARBA00022989"/>
    </source>
</evidence>
<protein>
    <submittedName>
        <fullName evidence="9">Carbohydrate ABC transporter permease</fullName>
    </submittedName>
</protein>
<keyword evidence="2 7" id="KW-0813">Transport</keyword>
<dbReference type="RefSeq" id="WP_341416578.1">
    <property type="nucleotide sequence ID" value="NZ_JBBPCC010000010.1"/>
</dbReference>
<dbReference type="CDD" id="cd06261">
    <property type="entry name" value="TM_PBP2"/>
    <property type="match status" value="1"/>
</dbReference>
<evidence type="ECO:0000256" key="4">
    <source>
        <dbReference type="ARBA" id="ARBA00022692"/>
    </source>
</evidence>
<evidence type="ECO:0000256" key="2">
    <source>
        <dbReference type="ARBA" id="ARBA00022448"/>
    </source>
</evidence>
<evidence type="ECO:0000259" key="8">
    <source>
        <dbReference type="PROSITE" id="PS50928"/>
    </source>
</evidence>
<evidence type="ECO:0000256" key="6">
    <source>
        <dbReference type="ARBA" id="ARBA00023136"/>
    </source>
</evidence>
<comment type="subcellular location">
    <subcellularLocation>
        <location evidence="1 7">Cell membrane</location>
        <topology evidence="1 7">Multi-pass membrane protein</topology>
    </subcellularLocation>
</comment>
<evidence type="ECO:0000256" key="3">
    <source>
        <dbReference type="ARBA" id="ARBA00022475"/>
    </source>
</evidence>
<dbReference type="InterPro" id="IPR000515">
    <property type="entry name" value="MetI-like"/>
</dbReference>
<name>A0ABU9DN20_9BACL</name>
<keyword evidence="4 7" id="KW-0812">Transmembrane</keyword>
<comment type="similarity">
    <text evidence="7">Belongs to the binding-protein-dependent transport system permease family.</text>
</comment>
<sequence>MMSKNRSATKLTSYIVYGIMLVIAVIQLVPLAWLVLISFKNNSEIQVGSIFSLPKEWLFSNYASAWVQGQVGDNFVNSVIVGVVTVFFVLLLSSMMAYGLTRLRFKYNNVLLLILLAGVMVPIHATLVPLFLLLKNLGLLKTQLAIILPYITTSIPIGIFILSSFLRGLPKELEEAAFIDGYGIIRSFFQVIVPLLRPALASVGIFTFLHVWNELLMAATFIQKSSLRTLPLGLMNFSGEYSVEWGPLCAAMLISTIPLILIYIYFSEQMEKSFTAGSILK</sequence>
<keyword evidence="10" id="KW-1185">Reference proteome</keyword>
<evidence type="ECO:0000256" key="1">
    <source>
        <dbReference type="ARBA" id="ARBA00004651"/>
    </source>
</evidence>
<dbReference type="PANTHER" id="PTHR43744">
    <property type="entry name" value="ABC TRANSPORTER PERMEASE PROTEIN MG189-RELATED-RELATED"/>
    <property type="match status" value="1"/>
</dbReference>
<feature type="transmembrane region" description="Helical" evidence="7">
    <location>
        <begin position="75"/>
        <end position="98"/>
    </location>
</feature>
<organism evidence="9 10">
    <name type="scientific">Paenibacillus filicis</name>
    <dbReference type="NCBI Taxonomy" id="669464"/>
    <lineage>
        <taxon>Bacteria</taxon>
        <taxon>Bacillati</taxon>
        <taxon>Bacillota</taxon>
        <taxon>Bacilli</taxon>
        <taxon>Bacillales</taxon>
        <taxon>Paenibacillaceae</taxon>
        <taxon>Paenibacillus</taxon>
    </lineage>
</organism>
<dbReference type="InterPro" id="IPR035906">
    <property type="entry name" value="MetI-like_sf"/>
</dbReference>
<dbReference type="EMBL" id="JBBPCC010000010">
    <property type="protein sequence ID" value="MEK8129468.1"/>
    <property type="molecule type" value="Genomic_DNA"/>
</dbReference>
<reference evidence="9 10" key="1">
    <citation type="submission" date="2024-04" db="EMBL/GenBank/DDBJ databases">
        <title>draft genome sequnece of Paenibacillus filicis.</title>
        <authorList>
            <person name="Kim D.-U."/>
        </authorList>
    </citation>
    <scope>NUCLEOTIDE SEQUENCE [LARGE SCALE GENOMIC DNA]</scope>
    <source>
        <strain evidence="9 10">KACC14197</strain>
    </source>
</reference>
<keyword evidence="6 7" id="KW-0472">Membrane</keyword>
<evidence type="ECO:0000313" key="9">
    <source>
        <dbReference type="EMBL" id="MEK8129468.1"/>
    </source>
</evidence>
<feature type="domain" description="ABC transmembrane type-1" evidence="8">
    <location>
        <begin position="75"/>
        <end position="266"/>
    </location>
</feature>
<gene>
    <name evidence="9" type="ORF">WMW72_16300</name>
</gene>
<feature type="transmembrane region" description="Helical" evidence="7">
    <location>
        <begin position="110"/>
        <end position="132"/>
    </location>
</feature>
<evidence type="ECO:0000256" key="7">
    <source>
        <dbReference type="RuleBase" id="RU363032"/>
    </source>
</evidence>
<feature type="transmembrane region" description="Helical" evidence="7">
    <location>
        <begin position="144"/>
        <end position="166"/>
    </location>
</feature>
<proteinExistence type="inferred from homology"/>
<feature type="transmembrane region" description="Helical" evidence="7">
    <location>
        <begin position="187"/>
        <end position="212"/>
    </location>
</feature>
<dbReference type="PANTHER" id="PTHR43744:SF12">
    <property type="entry name" value="ABC TRANSPORTER PERMEASE PROTEIN MG189-RELATED"/>
    <property type="match status" value="1"/>
</dbReference>
<comment type="caution">
    <text evidence="9">The sequence shown here is derived from an EMBL/GenBank/DDBJ whole genome shotgun (WGS) entry which is preliminary data.</text>
</comment>
<keyword evidence="3" id="KW-1003">Cell membrane</keyword>
<feature type="transmembrane region" description="Helical" evidence="7">
    <location>
        <begin position="245"/>
        <end position="266"/>
    </location>
</feature>
<dbReference type="SUPFAM" id="SSF161098">
    <property type="entry name" value="MetI-like"/>
    <property type="match status" value="1"/>
</dbReference>
<dbReference type="Proteomes" id="UP001469365">
    <property type="component" value="Unassembled WGS sequence"/>
</dbReference>
<keyword evidence="5 7" id="KW-1133">Transmembrane helix</keyword>
<feature type="transmembrane region" description="Helical" evidence="7">
    <location>
        <begin position="12"/>
        <end position="36"/>
    </location>
</feature>
<dbReference type="Gene3D" id="1.10.3720.10">
    <property type="entry name" value="MetI-like"/>
    <property type="match status" value="1"/>
</dbReference>
<accession>A0ABU9DN20</accession>